<gene>
    <name evidence="2" type="ORF">KSP40_PGU006579</name>
</gene>
<organism evidence="2 3">
    <name type="scientific">Platanthera guangdongensis</name>
    <dbReference type="NCBI Taxonomy" id="2320717"/>
    <lineage>
        <taxon>Eukaryota</taxon>
        <taxon>Viridiplantae</taxon>
        <taxon>Streptophyta</taxon>
        <taxon>Embryophyta</taxon>
        <taxon>Tracheophyta</taxon>
        <taxon>Spermatophyta</taxon>
        <taxon>Magnoliopsida</taxon>
        <taxon>Liliopsida</taxon>
        <taxon>Asparagales</taxon>
        <taxon>Orchidaceae</taxon>
        <taxon>Orchidoideae</taxon>
        <taxon>Orchideae</taxon>
        <taxon>Orchidinae</taxon>
        <taxon>Platanthera</taxon>
    </lineage>
</organism>
<evidence type="ECO:0000313" key="2">
    <source>
        <dbReference type="EMBL" id="KAK8966747.1"/>
    </source>
</evidence>
<dbReference type="EMBL" id="JBBWWR010000005">
    <property type="protein sequence ID" value="KAK8966747.1"/>
    <property type="molecule type" value="Genomic_DNA"/>
</dbReference>
<comment type="caution">
    <text evidence="2">The sequence shown here is derived from an EMBL/GenBank/DDBJ whole genome shotgun (WGS) entry which is preliminary data.</text>
</comment>
<reference evidence="2 3" key="1">
    <citation type="journal article" date="2022" name="Nat. Plants">
        <title>Genomes of leafy and leafless Platanthera orchids illuminate the evolution of mycoheterotrophy.</title>
        <authorList>
            <person name="Li M.H."/>
            <person name="Liu K.W."/>
            <person name="Li Z."/>
            <person name="Lu H.C."/>
            <person name="Ye Q.L."/>
            <person name="Zhang D."/>
            <person name="Wang J.Y."/>
            <person name="Li Y.F."/>
            <person name="Zhong Z.M."/>
            <person name="Liu X."/>
            <person name="Yu X."/>
            <person name="Liu D.K."/>
            <person name="Tu X.D."/>
            <person name="Liu B."/>
            <person name="Hao Y."/>
            <person name="Liao X.Y."/>
            <person name="Jiang Y.T."/>
            <person name="Sun W.H."/>
            <person name="Chen J."/>
            <person name="Chen Y.Q."/>
            <person name="Ai Y."/>
            <person name="Zhai J.W."/>
            <person name="Wu S.S."/>
            <person name="Zhou Z."/>
            <person name="Hsiao Y.Y."/>
            <person name="Wu W.L."/>
            <person name="Chen Y.Y."/>
            <person name="Lin Y.F."/>
            <person name="Hsu J.L."/>
            <person name="Li C.Y."/>
            <person name="Wang Z.W."/>
            <person name="Zhao X."/>
            <person name="Zhong W.Y."/>
            <person name="Ma X.K."/>
            <person name="Ma L."/>
            <person name="Huang J."/>
            <person name="Chen G.Z."/>
            <person name="Huang M.Z."/>
            <person name="Huang L."/>
            <person name="Peng D.H."/>
            <person name="Luo Y.B."/>
            <person name="Zou S.Q."/>
            <person name="Chen S.P."/>
            <person name="Lan S."/>
            <person name="Tsai W.C."/>
            <person name="Van de Peer Y."/>
            <person name="Liu Z.J."/>
        </authorList>
    </citation>
    <scope>NUCLEOTIDE SEQUENCE [LARGE SCALE GENOMIC DNA]</scope>
    <source>
        <tissue evidence="2">Flower</tissue>
    </source>
</reference>
<evidence type="ECO:0000313" key="3">
    <source>
        <dbReference type="Proteomes" id="UP001412067"/>
    </source>
</evidence>
<evidence type="ECO:0000256" key="1">
    <source>
        <dbReference type="SAM" id="MobiDB-lite"/>
    </source>
</evidence>
<dbReference type="Proteomes" id="UP001412067">
    <property type="component" value="Unassembled WGS sequence"/>
</dbReference>
<keyword evidence="3" id="KW-1185">Reference proteome</keyword>
<protein>
    <submittedName>
        <fullName evidence="2">Uncharacterized protein</fullName>
    </submittedName>
</protein>
<feature type="region of interest" description="Disordered" evidence="1">
    <location>
        <begin position="1"/>
        <end position="22"/>
    </location>
</feature>
<name>A0ABR2MRC1_9ASPA</name>
<proteinExistence type="predicted"/>
<sequence>MDKEKNRFAAAAASPSSKESTKQLKELHRCILEEMAEFERLVDRERAVDRFLNHRMRPTADPIPTVVAPTTSCLQEEVMNLGSEHAEIGREVEDSIGA</sequence>
<accession>A0ABR2MRC1</accession>